<feature type="domain" description="C2H2-type" evidence="2">
    <location>
        <begin position="231"/>
        <end position="255"/>
    </location>
</feature>
<dbReference type="Proteomes" id="UP000007752">
    <property type="component" value="Chromosome 10"/>
</dbReference>
<dbReference type="Gene3D" id="3.30.160.60">
    <property type="entry name" value="Classic Zinc Finger"/>
    <property type="match status" value="1"/>
</dbReference>
<feature type="domain" description="U1-type" evidence="3">
    <location>
        <begin position="228"/>
        <end position="262"/>
    </location>
</feature>
<dbReference type="AlphaFoldDB" id="A3C5W8"/>
<evidence type="ECO:0000259" key="2">
    <source>
        <dbReference type="SMART" id="SM00355"/>
    </source>
</evidence>
<organism evidence="4">
    <name type="scientific">Oryza sativa subsp. japonica</name>
    <name type="common">Rice</name>
    <dbReference type="NCBI Taxonomy" id="39947"/>
    <lineage>
        <taxon>Eukaryota</taxon>
        <taxon>Viridiplantae</taxon>
        <taxon>Streptophyta</taxon>
        <taxon>Embryophyta</taxon>
        <taxon>Tracheophyta</taxon>
        <taxon>Spermatophyta</taxon>
        <taxon>Magnoliopsida</taxon>
        <taxon>Liliopsida</taxon>
        <taxon>Poales</taxon>
        <taxon>Poaceae</taxon>
        <taxon>BOP clade</taxon>
        <taxon>Oryzoideae</taxon>
        <taxon>Oryzeae</taxon>
        <taxon>Oryzinae</taxon>
        <taxon>Oryza</taxon>
        <taxon>Oryza sativa</taxon>
    </lineage>
</organism>
<dbReference type="SMART" id="SM00451">
    <property type="entry name" value="ZnF_U1"/>
    <property type="match status" value="2"/>
</dbReference>
<feature type="compositionally biased region" description="Polar residues" evidence="1">
    <location>
        <begin position="128"/>
        <end position="143"/>
    </location>
</feature>
<feature type="region of interest" description="Disordered" evidence="1">
    <location>
        <begin position="259"/>
        <end position="281"/>
    </location>
</feature>
<dbReference type="PANTHER" id="PTHR46786:SF1">
    <property type="entry name" value="ZINC FINGER MATRIN-TYPE PROTEIN 3"/>
    <property type="match status" value="1"/>
</dbReference>
<dbReference type="PANTHER" id="PTHR46786">
    <property type="entry name" value="ZINC FINGER MATRIN-TYPE PROTEIN 3"/>
    <property type="match status" value="1"/>
</dbReference>
<dbReference type="GO" id="GO:0003676">
    <property type="term" value="F:nucleic acid binding"/>
    <property type="evidence" value="ECO:0007669"/>
    <property type="project" value="InterPro"/>
</dbReference>
<evidence type="ECO:0000259" key="3">
    <source>
        <dbReference type="SMART" id="SM00451"/>
    </source>
</evidence>
<dbReference type="GO" id="GO:0008270">
    <property type="term" value="F:zinc ion binding"/>
    <property type="evidence" value="ECO:0007669"/>
    <property type="project" value="InterPro"/>
</dbReference>
<feature type="domain" description="C2H2-type" evidence="2">
    <location>
        <begin position="194"/>
        <end position="218"/>
    </location>
</feature>
<dbReference type="EMBL" id="CM000147">
    <property type="protein sequence ID" value="EAZ16481.1"/>
    <property type="molecule type" value="Genomic_DNA"/>
</dbReference>
<feature type="region of interest" description="Disordered" evidence="1">
    <location>
        <begin position="1"/>
        <end position="22"/>
    </location>
</feature>
<dbReference type="InterPro" id="IPR036236">
    <property type="entry name" value="Znf_C2H2_sf"/>
</dbReference>
<dbReference type="Pfam" id="PF12874">
    <property type="entry name" value="zf-met"/>
    <property type="match status" value="2"/>
</dbReference>
<evidence type="ECO:0000313" key="4">
    <source>
        <dbReference type="EMBL" id="EAZ16481.1"/>
    </source>
</evidence>
<sequence>MAAPLPDAVKEEDEGNMDSFQSGQTIIGQDDFMAIFRNDKPLCELLMKIGQRTSGSSGAKPAAPPPIVHLHGLIPDELCKIDHRPALSDFLSAQQQQQQATLTGATLGDAFKRPAIWPPPGVCRGSAGNRQSQQQVPTPTTAEGATADPRRPPAIHRNPERQHLSRVAGPPAAAANALSIMRKAAAAGGGGAALYCGVCNVKCMTRFNLREHEAGRKHRDKVASNAGEKNVRCQLCDVLLASELNVAQHNAGKQHFQPLRLSRGRGGGGGRRQWRHGRRSSLSVISTKAKKNRTGFRFNHMNLPSFMNLVQICTFNITTAA</sequence>
<reference evidence="4" key="1">
    <citation type="journal article" date="2005" name="PLoS Biol.">
        <title>The genomes of Oryza sativa: a history of duplications.</title>
        <authorList>
            <person name="Yu J."/>
            <person name="Wang J."/>
            <person name="Lin W."/>
            <person name="Li S."/>
            <person name="Li H."/>
            <person name="Zhou J."/>
            <person name="Ni P."/>
            <person name="Dong W."/>
            <person name="Hu S."/>
            <person name="Zeng C."/>
            <person name="Zhang J."/>
            <person name="Zhang Y."/>
            <person name="Li R."/>
            <person name="Xu Z."/>
            <person name="Li S."/>
            <person name="Li X."/>
            <person name="Zheng H."/>
            <person name="Cong L."/>
            <person name="Lin L."/>
            <person name="Yin J."/>
            <person name="Geng J."/>
            <person name="Li G."/>
            <person name="Shi J."/>
            <person name="Liu J."/>
            <person name="Lv H."/>
            <person name="Li J."/>
            <person name="Wang J."/>
            <person name="Deng Y."/>
            <person name="Ran L."/>
            <person name="Shi X."/>
            <person name="Wang X."/>
            <person name="Wu Q."/>
            <person name="Li C."/>
            <person name="Ren X."/>
            <person name="Wang J."/>
            <person name="Wang X."/>
            <person name="Li D."/>
            <person name="Liu D."/>
            <person name="Zhang X."/>
            <person name="Ji Z."/>
            <person name="Zhao W."/>
            <person name="Sun Y."/>
            <person name="Zhang Z."/>
            <person name="Bao J."/>
            <person name="Han Y."/>
            <person name="Dong L."/>
            <person name="Ji J."/>
            <person name="Chen P."/>
            <person name="Wu S."/>
            <person name="Liu J."/>
            <person name="Xiao Y."/>
            <person name="Bu D."/>
            <person name="Tan J."/>
            <person name="Yang L."/>
            <person name="Ye C."/>
            <person name="Zhang J."/>
            <person name="Xu J."/>
            <person name="Zhou Y."/>
            <person name="Yu Y."/>
            <person name="Zhang B."/>
            <person name="Zhuang S."/>
            <person name="Wei H."/>
            <person name="Liu B."/>
            <person name="Lei M."/>
            <person name="Yu H."/>
            <person name="Li Y."/>
            <person name="Xu H."/>
            <person name="Wei S."/>
            <person name="He X."/>
            <person name="Fang L."/>
            <person name="Zhang Z."/>
            <person name="Zhang Y."/>
            <person name="Huang X."/>
            <person name="Su Z."/>
            <person name="Tong W."/>
            <person name="Li J."/>
            <person name="Tong Z."/>
            <person name="Li S."/>
            <person name="Ye J."/>
            <person name="Wang L."/>
            <person name="Fang L."/>
            <person name="Lei T."/>
            <person name="Chen C."/>
            <person name="Chen H."/>
            <person name="Xu Z."/>
            <person name="Li H."/>
            <person name="Huang H."/>
            <person name="Zhang F."/>
            <person name="Xu H."/>
            <person name="Li N."/>
            <person name="Zhao C."/>
            <person name="Li S."/>
            <person name="Dong L."/>
            <person name="Huang Y."/>
            <person name="Li L."/>
            <person name="Xi Y."/>
            <person name="Qi Q."/>
            <person name="Li W."/>
            <person name="Zhang B."/>
            <person name="Hu W."/>
            <person name="Zhang Y."/>
            <person name="Tian X."/>
            <person name="Jiao Y."/>
            <person name="Liang X."/>
            <person name="Jin J."/>
            <person name="Gao L."/>
            <person name="Zheng W."/>
            <person name="Hao B."/>
            <person name="Liu S."/>
            <person name="Wang W."/>
            <person name="Yuan L."/>
            <person name="Cao M."/>
            <person name="McDermott J."/>
            <person name="Samudrala R."/>
            <person name="Wang J."/>
            <person name="Wong G.K."/>
            <person name="Yang H."/>
        </authorList>
    </citation>
    <scope>NUCLEOTIDE SEQUENCE [LARGE SCALE GENOMIC DNA]</scope>
</reference>
<dbReference type="SUPFAM" id="SSF57667">
    <property type="entry name" value="beta-beta-alpha zinc fingers"/>
    <property type="match status" value="2"/>
</dbReference>
<dbReference type="InterPro" id="IPR052644">
    <property type="entry name" value="ZMAT3"/>
</dbReference>
<evidence type="ECO:0008006" key="5">
    <source>
        <dbReference type="Google" id="ProtNLM"/>
    </source>
</evidence>
<gene>
    <name evidence="4" type="ORF">OsJ_31952</name>
</gene>
<name>A3C5W8_ORYSJ</name>
<reference evidence="4" key="2">
    <citation type="submission" date="2008-12" db="EMBL/GenBank/DDBJ databases">
        <title>Improved gene annotation of the rice (Oryza sativa) genomes.</title>
        <authorList>
            <person name="Wang J."/>
            <person name="Li R."/>
            <person name="Fan W."/>
            <person name="Huang Q."/>
            <person name="Zhang J."/>
            <person name="Zhou Y."/>
            <person name="Hu Y."/>
            <person name="Zi S."/>
            <person name="Li J."/>
            <person name="Ni P."/>
            <person name="Zheng H."/>
            <person name="Zhang Y."/>
            <person name="Zhao M."/>
            <person name="Hao Q."/>
            <person name="McDermott J."/>
            <person name="Samudrala R."/>
            <person name="Kristiansen K."/>
            <person name="Wong G.K.-S."/>
        </authorList>
    </citation>
    <scope>NUCLEOTIDE SEQUENCE</scope>
</reference>
<accession>A3C5W8</accession>
<proteinExistence type="predicted"/>
<feature type="domain" description="U1-type" evidence="3">
    <location>
        <begin position="191"/>
        <end position="225"/>
    </location>
</feature>
<dbReference type="SMART" id="SM00355">
    <property type="entry name" value="ZnF_C2H2"/>
    <property type="match status" value="2"/>
</dbReference>
<dbReference type="InterPro" id="IPR003604">
    <property type="entry name" value="Matrin/U1-like-C_Znf_C2H2"/>
</dbReference>
<dbReference type="InterPro" id="IPR013087">
    <property type="entry name" value="Znf_C2H2_type"/>
</dbReference>
<protein>
    <recommendedName>
        <fullName evidence="5">C2H2-type domain-containing protein</fullName>
    </recommendedName>
</protein>
<feature type="region of interest" description="Disordered" evidence="1">
    <location>
        <begin position="118"/>
        <end position="170"/>
    </location>
</feature>
<evidence type="ECO:0000256" key="1">
    <source>
        <dbReference type="SAM" id="MobiDB-lite"/>
    </source>
</evidence>